<gene>
    <name evidence="2" type="ORF">TPA0910_38430</name>
</gene>
<feature type="region of interest" description="Disordered" evidence="1">
    <location>
        <begin position="37"/>
        <end position="65"/>
    </location>
</feature>
<dbReference type="EMBL" id="BNEK01000003">
    <property type="protein sequence ID" value="GHJ29410.1"/>
    <property type="molecule type" value="Genomic_DNA"/>
</dbReference>
<accession>A0ABQ3U1D9</accession>
<proteinExistence type="predicted"/>
<reference evidence="2" key="1">
    <citation type="submission" date="2024-05" db="EMBL/GenBank/DDBJ databases">
        <title>Whole genome shotgun sequence of Streptomyces hygroscopicus NBRC 113678.</title>
        <authorList>
            <person name="Komaki H."/>
            <person name="Tamura T."/>
        </authorList>
    </citation>
    <scope>NUCLEOTIDE SEQUENCE</scope>
    <source>
        <strain evidence="2">N11-34</strain>
    </source>
</reference>
<evidence type="ECO:0000313" key="3">
    <source>
        <dbReference type="Proteomes" id="UP001054854"/>
    </source>
</evidence>
<organism evidence="2 3">
    <name type="scientific">Streptomyces hygroscopicus</name>
    <dbReference type="NCBI Taxonomy" id="1912"/>
    <lineage>
        <taxon>Bacteria</taxon>
        <taxon>Bacillati</taxon>
        <taxon>Actinomycetota</taxon>
        <taxon>Actinomycetes</taxon>
        <taxon>Kitasatosporales</taxon>
        <taxon>Streptomycetaceae</taxon>
        <taxon>Streptomyces</taxon>
        <taxon>Streptomyces violaceusniger group</taxon>
    </lineage>
</organism>
<sequence length="98" mass="9761">MPMPVTYVSGARMAVGVLRRGAAARVRPCASVALPTSTAPAWADGTGVGPVPRPRAGRDRVLSDGQLPADAVAAPMTTSGPPAGMPPPAAFQVATETA</sequence>
<comment type="caution">
    <text evidence="2">The sequence shown here is derived from an EMBL/GenBank/DDBJ whole genome shotgun (WGS) entry which is preliminary data.</text>
</comment>
<name>A0ABQ3U1D9_STRHY</name>
<evidence type="ECO:0000256" key="1">
    <source>
        <dbReference type="SAM" id="MobiDB-lite"/>
    </source>
</evidence>
<dbReference type="Proteomes" id="UP001054854">
    <property type="component" value="Unassembled WGS sequence"/>
</dbReference>
<evidence type="ECO:0000313" key="2">
    <source>
        <dbReference type="EMBL" id="GHJ29410.1"/>
    </source>
</evidence>
<keyword evidence="3" id="KW-1185">Reference proteome</keyword>
<protein>
    <submittedName>
        <fullName evidence="2">Uncharacterized protein</fullName>
    </submittedName>
</protein>